<dbReference type="Proteomes" id="UP000092971">
    <property type="component" value="Chromosome"/>
</dbReference>
<dbReference type="RefSeq" id="WP_034836194.1">
    <property type="nucleotide sequence ID" value="NZ_CP014672.1"/>
</dbReference>
<evidence type="ECO:0000256" key="1">
    <source>
        <dbReference type="SAM" id="SignalP"/>
    </source>
</evidence>
<name>A0A1B1YFN4_THEST</name>
<protein>
    <submittedName>
        <fullName evidence="2">Sugar ABC transporter substrate-binding protein</fullName>
    </submittedName>
</protein>
<evidence type="ECO:0000313" key="3">
    <source>
        <dbReference type="Proteomes" id="UP000092971"/>
    </source>
</evidence>
<dbReference type="OrthoDB" id="2060074at2"/>
<organism evidence="2 3">
    <name type="scientific">Thermoclostridium stercorarium subsp. thermolacticum DSM 2910</name>
    <dbReference type="NCBI Taxonomy" id="1121336"/>
    <lineage>
        <taxon>Bacteria</taxon>
        <taxon>Bacillati</taxon>
        <taxon>Bacillota</taxon>
        <taxon>Clostridia</taxon>
        <taxon>Eubacteriales</taxon>
        <taxon>Oscillospiraceae</taxon>
        <taxon>Thermoclostridium</taxon>
    </lineage>
</organism>
<dbReference type="Pfam" id="PF01547">
    <property type="entry name" value="SBP_bac_1"/>
    <property type="match status" value="1"/>
</dbReference>
<dbReference type="SUPFAM" id="SSF53850">
    <property type="entry name" value="Periplasmic binding protein-like II"/>
    <property type="match status" value="1"/>
</dbReference>
<dbReference type="InterPro" id="IPR050490">
    <property type="entry name" value="Bact_solute-bd_prot1"/>
</dbReference>
<evidence type="ECO:0000313" key="2">
    <source>
        <dbReference type="EMBL" id="ANW99571.1"/>
    </source>
</evidence>
<feature type="signal peptide" evidence="1">
    <location>
        <begin position="1"/>
        <end position="19"/>
    </location>
</feature>
<gene>
    <name evidence="2" type="ORF">CSTERTH_11280</name>
</gene>
<accession>A0A1B1YFN4</accession>
<sequence length="436" mass="48561">MNKKLAILLVIVIAVSMLAGCTTNSGNESSTGGNATEKNNNAEEKITLRIYAQYFDDDTKVPYDYAVEELKKAYPNVKLELEPQAQDDGQKLMTLAATGNLPDIYQVGLAQIENFKKSGNIMILNEVAEKTGFIDKVYESAKNILYNEDGNIYAFPYAGNEYVLWYYNKALFEQYKVKVPKTFDDLLEAIKVFRENDIIPMALFGAEGWITVAFYDCLATRWDAGGIAKLDNGEAKASNEAYVNAAKTMQQLVKAGLFSDSVNVTNYDQASELFLSGKAAMFLNGQWYIPDATKALGDNVDWMFYPSYDEESYEAGKTVWSGGGAASGYAVNPSSEHAQLAAEVAAFISEKYCEAKVKLRGMPFVALKVDVEPETDYAPMTKKLLDHIPNITSVTKFDWHLTNSLFKTTIEDQTKFLLISDYSVDDFIREVDNSLN</sequence>
<feature type="chain" id="PRO_5039595727" evidence="1">
    <location>
        <begin position="20"/>
        <end position="436"/>
    </location>
</feature>
<reference evidence="2 3" key="1">
    <citation type="submission" date="2016-02" db="EMBL/GenBank/DDBJ databases">
        <title>Comparison of Clostridium stercorarium subspecies using comparative genomics and transcriptomics.</title>
        <authorList>
            <person name="Schellenberg J."/>
            <person name="Thallinger G."/>
            <person name="Levin D.B."/>
            <person name="Zhang X."/>
            <person name="Alvare G."/>
            <person name="Fristensky B."/>
            <person name="Sparling R."/>
        </authorList>
    </citation>
    <scope>NUCLEOTIDE SEQUENCE [LARGE SCALE GENOMIC DNA]</scope>
    <source>
        <strain evidence="2 3">DSM 2910</strain>
    </source>
</reference>
<dbReference type="Gene3D" id="3.40.190.10">
    <property type="entry name" value="Periplasmic binding protein-like II"/>
    <property type="match status" value="2"/>
</dbReference>
<dbReference type="InterPro" id="IPR006059">
    <property type="entry name" value="SBP"/>
</dbReference>
<dbReference type="PANTHER" id="PTHR43649">
    <property type="entry name" value="ARABINOSE-BINDING PROTEIN-RELATED"/>
    <property type="match status" value="1"/>
</dbReference>
<dbReference type="EMBL" id="CP014672">
    <property type="protein sequence ID" value="ANW99571.1"/>
    <property type="molecule type" value="Genomic_DNA"/>
</dbReference>
<dbReference type="AlphaFoldDB" id="A0A1B1YFN4"/>
<proteinExistence type="predicted"/>
<dbReference type="PANTHER" id="PTHR43649:SF12">
    <property type="entry name" value="DIACETYLCHITOBIOSE BINDING PROTEIN DASA"/>
    <property type="match status" value="1"/>
</dbReference>
<keyword evidence="1" id="KW-0732">Signal</keyword>
<dbReference type="PROSITE" id="PS51257">
    <property type="entry name" value="PROKAR_LIPOPROTEIN"/>
    <property type="match status" value="1"/>
</dbReference>